<evidence type="ECO:0000313" key="1">
    <source>
        <dbReference type="EMBL" id="KAJ8112178.1"/>
    </source>
</evidence>
<protein>
    <submittedName>
        <fullName evidence="1">Uncharacterized protein</fullName>
    </submittedName>
</protein>
<reference evidence="1" key="1">
    <citation type="submission" date="2022-11" db="EMBL/GenBank/DDBJ databases">
        <title>Genome Sequence of Boeremia exigua.</title>
        <authorList>
            <person name="Buettner E."/>
        </authorList>
    </citation>
    <scope>NUCLEOTIDE SEQUENCE</scope>
    <source>
        <strain evidence="1">CU02</strain>
    </source>
</reference>
<dbReference type="EMBL" id="JAPHNI010000345">
    <property type="protein sequence ID" value="KAJ8112178.1"/>
    <property type="molecule type" value="Genomic_DNA"/>
</dbReference>
<evidence type="ECO:0000313" key="2">
    <source>
        <dbReference type="Proteomes" id="UP001153331"/>
    </source>
</evidence>
<sequence length="962" mass="105172">MKSCTWSSLDSPGEAPRLSFHNHDGLTYTPLAPRRLVRKPSKLQTTMEVTRCRFGNTSRQAAPIGCEDLYPQKDWIPIFHAVYHDREAALRHYLHAGVSPNAMEGPDIPLLCIAAACGHSGVVEILLEAGADVNLASAEKGETAMHVAIRMGRHDVVDLLLVYRVDLQSKTNDSGQTALHYAAAVPSSIKLVTKLLAHGADYEVRDSKGQTPAVVALHAHNVHAAMAIINMARGKSNQLLKEKTMLMRYVEGKTTRIHVPIDLIVDVFTATCDPGSTILIEAIKKNDTRLVETFLEKGANPQEANGNGLLPIIVAAKFASLRIIKLLVQHGADVTVRGPGRLDVLQVLFKTFTTRDEDSVVSIVEYLLAKGADGLALYSDGKTLLHRAVSADVDYAKVVKLLIKSGVEHSTQDKDGNTALHLAASNGLVNATNVLLDSHADTMTVDAKKRTALLRAVLKQHWLVVSLLAFSPAITSWDAEGSTALHHIAQSIPNGQCSWKDIATAAKPFCERGISRSMRNRSGATPLVQAIKSLPEEGLPVIESLLLEGDRRWNCIGHEDHKSRDALYYAAIMGKPVFVQVLLENGAPLVLEDWTDVQRQLALPTTLKHRILDLIVECGQSRSKNAIKEEHKNLSGTRIEIVRSELRTSSALSGYHADCEMPRRLKAIRNGSKRSPPTQRLWPQTQEKSNICSKVLSTRTAGIQIQPREPIQYHDPVHRIQMAVCPSAASIQTPIIPVCTRTVRFTREVEHTEIASRISPARSVREANATFPTRTSSRQQTVTRSTVGTSRHTPIVLTHEITSSKKAMKGNATLEVEESRVSAKLNLHVRGAQAIPQSFKAPAESMPAQGDHSDYTKLSVSGSDTETATTTLQKATSPVPTLANVSTLDQQPPVTSLPATKPVQPTRIDSGMGLRQERGEIKPLSALERCHSPIDGTLLKMKRRSGDELASWLAISNMIDRL</sequence>
<keyword evidence="2" id="KW-1185">Reference proteome</keyword>
<name>A0ACC2IAI8_9PLEO</name>
<accession>A0ACC2IAI8</accession>
<dbReference type="Proteomes" id="UP001153331">
    <property type="component" value="Unassembled WGS sequence"/>
</dbReference>
<gene>
    <name evidence="1" type="ORF">OPT61_g5399</name>
</gene>
<comment type="caution">
    <text evidence="1">The sequence shown here is derived from an EMBL/GenBank/DDBJ whole genome shotgun (WGS) entry which is preliminary data.</text>
</comment>
<organism evidence="1 2">
    <name type="scientific">Boeremia exigua</name>
    <dbReference type="NCBI Taxonomy" id="749465"/>
    <lineage>
        <taxon>Eukaryota</taxon>
        <taxon>Fungi</taxon>
        <taxon>Dikarya</taxon>
        <taxon>Ascomycota</taxon>
        <taxon>Pezizomycotina</taxon>
        <taxon>Dothideomycetes</taxon>
        <taxon>Pleosporomycetidae</taxon>
        <taxon>Pleosporales</taxon>
        <taxon>Pleosporineae</taxon>
        <taxon>Didymellaceae</taxon>
        <taxon>Boeremia</taxon>
    </lineage>
</organism>
<proteinExistence type="predicted"/>